<dbReference type="PROSITE" id="PS50157">
    <property type="entry name" value="ZINC_FINGER_C2H2_2"/>
    <property type="match status" value="8"/>
</dbReference>
<feature type="domain" description="C2H2-type" evidence="11">
    <location>
        <begin position="231"/>
        <end position="258"/>
    </location>
</feature>
<dbReference type="InterPro" id="IPR012934">
    <property type="entry name" value="Znf_AD"/>
</dbReference>
<dbReference type="PROSITE" id="PS51915">
    <property type="entry name" value="ZAD"/>
    <property type="match status" value="1"/>
</dbReference>
<evidence type="ECO:0000256" key="7">
    <source>
        <dbReference type="ARBA" id="ARBA00023163"/>
    </source>
</evidence>
<feature type="domain" description="C2H2-type" evidence="11">
    <location>
        <begin position="410"/>
        <end position="437"/>
    </location>
</feature>
<dbReference type="Gene3D" id="3.30.160.60">
    <property type="entry name" value="Classic Zinc Finger"/>
    <property type="match status" value="6"/>
</dbReference>
<evidence type="ECO:0000259" key="11">
    <source>
        <dbReference type="PROSITE" id="PS50157"/>
    </source>
</evidence>
<keyword evidence="8" id="KW-0539">Nucleus</keyword>
<dbReference type="Pfam" id="PF00096">
    <property type="entry name" value="zf-C2H2"/>
    <property type="match status" value="3"/>
</dbReference>
<organism evidence="13 14">
    <name type="scientific">Pararge aegeria aegeria</name>
    <dbReference type="NCBI Taxonomy" id="348720"/>
    <lineage>
        <taxon>Eukaryota</taxon>
        <taxon>Metazoa</taxon>
        <taxon>Ecdysozoa</taxon>
        <taxon>Arthropoda</taxon>
        <taxon>Hexapoda</taxon>
        <taxon>Insecta</taxon>
        <taxon>Pterygota</taxon>
        <taxon>Neoptera</taxon>
        <taxon>Endopterygota</taxon>
        <taxon>Lepidoptera</taxon>
        <taxon>Glossata</taxon>
        <taxon>Ditrysia</taxon>
        <taxon>Papilionoidea</taxon>
        <taxon>Nymphalidae</taxon>
        <taxon>Satyrinae</taxon>
        <taxon>Satyrini</taxon>
        <taxon>Parargina</taxon>
        <taxon>Pararge</taxon>
    </lineage>
</organism>
<evidence type="ECO:0000256" key="10">
    <source>
        <dbReference type="PROSITE-ProRule" id="PRU01263"/>
    </source>
</evidence>
<gene>
    <name evidence="13" type="primary">jg10462</name>
    <name evidence="13" type="ORF">PAEG_LOCUS12882</name>
</gene>
<dbReference type="SMART" id="SM00868">
    <property type="entry name" value="zf-AD"/>
    <property type="match status" value="2"/>
</dbReference>
<feature type="domain" description="C2H2-type" evidence="11">
    <location>
        <begin position="205"/>
        <end position="229"/>
    </location>
</feature>
<feature type="domain" description="C2H2-type" evidence="11">
    <location>
        <begin position="180"/>
        <end position="208"/>
    </location>
</feature>
<evidence type="ECO:0000313" key="14">
    <source>
        <dbReference type="Proteomes" id="UP000838756"/>
    </source>
</evidence>
<evidence type="ECO:0000256" key="2">
    <source>
        <dbReference type="ARBA" id="ARBA00022723"/>
    </source>
</evidence>
<sequence length="463" mass="53545">MSEEPNLSIIVSNIISENPYSHCRLCLKDLPDHYVRFDDQVSLHPEAGTFQPLEEILTKLLGENICDEITGIDAVCPDCVTHALSAALFMEKCQKSVYVINQVFENLSKTLSFDINTKDRNNTLYLLFEDLETKALVVQKDRRKQNVNSKKRPYECLLCHVYFDTVSDLKAHNLSLHDIFTCETCLETFENDSDLINHGSNNHKYKCPECAQYRSTEEGLQSHQNMMHSKYVCKECGKTCQGLDRLQIHEEKHKVKNVCPKCSKTYTTREFYEKHVKLCLENLIDPHPIRGSMEKLFTCEKCDKAYSTPGGLRVHERFAHGNAKPHVCKECGKKFTAPSYLKVHMVKHTGEKNFKCDICNSKFVSKEALLYHTRRHTGEKPYSCKICNERFVNASARAEHIKFKHVGPTLMCEICSRKFVTTHFLKQHISRHHDPTSKLYYGRNMIPPNLPVEQNMRRFIVET</sequence>
<keyword evidence="6" id="KW-0805">Transcription regulation</keyword>
<evidence type="ECO:0000256" key="5">
    <source>
        <dbReference type="ARBA" id="ARBA00022833"/>
    </source>
</evidence>
<evidence type="ECO:0000256" key="8">
    <source>
        <dbReference type="ARBA" id="ARBA00023242"/>
    </source>
</evidence>
<keyword evidence="7" id="KW-0804">Transcription</keyword>
<dbReference type="Proteomes" id="UP000838756">
    <property type="component" value="Unassembled WGS sequence"/>
</dbReference>
<feature type="binding site" evidence="10">
    <location>
        <position position="26"/>
    </location>
    <ligand>
        <name>Zn(2+)</name>
        <dbReference type="ChEBI" id="CHEBI:29105"/>
    </ligand>
</feature>
<comment type="caution">
    <text evidence="13">The sequence shown here is derived from an EMBL/GenBank/DDBJ whole genome shotgun (WGS) entry which is preliminary data.</text>
</comment>
<dbReference type="AlphaFoldDB" id="A0A8S4RD35"/>
<dbReference type="EMBL" id="CAKXAJ010025115">
    <property type="protein sequence ID" value="CAH2235210.1"/>
    <property type="molecule type" value="Genomic_DNA"/>
</dbReference>
<dbReference type="FunFam" id="3.30.160.60:FF:000478">
    <property type="entry name" value="Zinc finger protein 133"/>
    <property type="match status" value="1"/>
</dbReference>
<protein>
    <submittedName>
        <fullName evidence="13">Jg10462 protein</fullName>
    </submittedName>
</protein>
<dbReference type="SMART" id="SM00355">
    <property type="entry name" value="ZnF_C2H2"/>
    <property type="match status" value="10"/>
</dbReference>
<reference evidence="13" key="1">
    <citation type="submission" date="2022-03" db="EMBL/GenBank/DDBJ databases">
        <authorList>
            <person name="Lindestad O."/>
        </authorList>
    </citation>
    <scope>NUCLEOTIDE SEQUENCE</scope>
</reference>
<accession>A0A8S4RD35</accession>
<feature type="binding site" evidence="10">
    <location>
        <position position="23"/>
    </location>
    <ligand>
        <name>Zn(2+)</name>
        <dbReference type="ChEBI" id="CHEBI:29105"/>
    </ligand>
</feature>
<dbReference type="SUPFAM" id="SSF57667">
    <property type="entry name" value="beta-beta-alpha zinc fingers"/>
    <property type="match status" value="4"/>
</dbReference>
<dbReference type="GO" id="GO:0001227">
    <property type="term" value="F:DNA-binding transcription repressor activity, RNA polymerase II-specific"/>
    <property type="evidence" value="ECO:0007669"/>
    <property type="project" value="TreeGrafter"/>
</dbReference>
<feature type="binding site" evidence="10">
    <location>
        <position position="79"/>
    </location>
    <ligand>
        <name>Zn(2+)</name>
        <dbReference type="ChEBI" id="CHEBI:29105"/>
    </ligand>
</feature>
<feature type="domain" description="C2H2-type" evidence="11">
    <location>
        <begin position="297"/>
        <end position="325"/>
    </location>
</feature>
<dbReference type="OrthoDB" id="3437960at2759"/>
<feature type="domain" description="C2H2-type" evidence="11">
    <location>
        <begin position="354"/>
        <end position="381"/>
    </location>
</feature>
<dbReference type="GO" id="GO:0000978">
    <property type="term" value="F:RNA polymerase II cis-regulatory region sequence-specific DNA binding"/>
    <property type="evidence" value="ECO:0007669"/>
    <property type="project" value="TreeGrafter"/>
</dbReference>
<keyword evidence="3" id="KW-0677">Repeat</keyword>
<dbReference type="PANTHER" id="PTHR24399:SF6">
    <property type="entry name" value="MYONEURIN"/>
    <property type="match status" value="1"/>
</dbReference>
<name>A0A8S4RD35_9NEOP</name>
<dbReference type="PANTHER" id="PTHR24399">
    <property type="entry name" value="ZINC FINGER AND BTB DOMAIN-CONTAINING"/>
    <property type="match status" value="1"/>
</dbReference>
<keyword evidence="2 10" id="KW-0479">Metal-binding</keyword>
<keyword evidence="4 9" id="KW-0863">Zinc-finger</keyword>
<evidence type="ECO:0000256" key="4">
    <source>
        <dbReference type="ARBA" id="ARBA00022771"/>
    </source>
</evidence>
<evidence type="ECO:0000256" key="9">
    <source>
        <dbReference type="PROSITE-ProRule" id="PRU00042"/>
    </source>
</evidence>
<keyword evidence="14" id="KW-1185">Reference proteome</keyword>
<dbReference type="InterPro" id="IPR036236">
    <property type="entry name" value="Znf_C2H2_sf"/>
</dbReference>
<dbReference type="GO" id="GO:0005654">
    <property type="term" value="C:nucleoplasm"/>
    <property type="evidence" value="ECO:0007669"/>
    <property type="project" value="TreeGrafter"/>
</dbReference>
<feature type="domain" description="C2H2-type" evidence="11">
    <location>
        <begin position="326"/>
        <end position="353"/>
    </location>
</feature>
<proteinExistence type="predicted"/>
<dbReference type="PROSITE" id="PS00028">
    <property type="entry name" value="ZINC_FINGER_C2H2_1"/>
    <property type="match status" value="8"/>
</dbReference>
<feature type="domain" description="ZAD" evidence="12">
    <location>
        <begin position="21"/>
        <end position="103"/>
    </location>
</feature>
<evidence type="ECO:0000256" key="1">
    <source>
        <dbReference type="ARBA" id="ARBA00004123"/>
    </source>
</evidence>
<feature type="binding site" evidence="10">
    <location>
        <position position="76"/>
    </location>
    <ligand>
        <name>Zn(2+)</name>
        <dbReference type="ChEBI" id="CHEBI:29105"/>
    </ligand>
</feature>
<evidence type="ECO:0000256" key="3">
    <source>
        <dbReference type="ARBA" id="ARBA00022737"/>
    </source>
</evidence>
<dbReference type="InterPro" id="IPR013087">
    <property type="entry name" value="Znf_C2H2_type"/>
</dbReference>
<keyword evidence="5 10" id="KW-0862">Zinc</keyword>
<evidence type="ECO:0000313" key="13">
    <source>
        <dbReference type="EMBL" id="CAH2235210.1"/>
    </source>
</evidence>
<evidence type="ECO:0000256" key="6">
    <source>
        <dbReference type="ARBA" id="ARBA00023015"/>
    </source>
</evidence>
<dbReference type="GO" id="GO:0008270">
    <property type="term" value="F:zinc ion binding"/>
    <property type="evidence" value="ECO:0007669"/>
    <property type="project" value="UniProtKB-UniRule"/>
</dbReference>
<evidence type="ECO:0000259" key="12">
    <source>
        <dbReference type="PROSITE" id="PS51915"/>
    </source>
</evidence>
<dbReference type="FunFam" id="3.30.160.60:FF:000870">
    <property type="entry name" value="zinc finger protein 197 isoform X1"/>
    <property type="match status" value="1"/>
</dbReference>
<comment type="subcellular location">
    <subcellularLocation>
        <location evidence="1">Nucleus</location>
    </subcellularLocation>
</comment>
<feature type="domain" description="C2H2-type" evidence="11">
    <location>
        <begin position="382"/>
        <end position="410"/>
    </location>
</feature>